<evidence type="ECO:0000256" key="1">
    <source>
        <dbReference type="SAM" id="SignalP"/>
    </source>
</evidence>
<organism evidence="2 3">
    <name type="scientific">Babesia divergens</name>
    <dbReference type="NCBI Taxonomy" id="32595"/>
    <lineage>
        <taxon>Eukaryota</taxon>
        <taxon>Sar</taxon>
        <taxon>Alveolata</taxon>
        <taxon>Apicomplexa</taxon>
        <taxon>Aconoidasida</taxon>
        <taxon>Piroplasmida</taxon>
        <taxon>Babesiidae</taxon>
        <taxon>Babesia</taxon>
    </lineage>
</organism>
<feature type="non-terminal residue" evidence="2">
    <location>
        <position position="225"/>
    </location>
</feature>
<dbReference type="EMBL" id="JAHBMH010000007">
    <property type="protein sequence ID" value="KAK1939521.1"/>
    <property type="molecule type" value="Genomic_DNA"/>
</dbReference>
<protein>
    <submittedName>
        <fullName evidence="2">Secreted antigen 1</fullName>
    </submittedName>
</protein>
<evidence type="ECO:0000313" key="3">
    <source>
        <dbReference type="Proteomes" id="UP001195914"/>
    </source>
</evidence>
<keyword evidence="1" id="KW-0732">Signal</keyword>
<comment type="caution">
    <text evidence="2">The sequence shown here is derived from an EMBL/GenBank/DDBJ whole genome shotgun (WGS) entry which is preliminary data.</text>
</comment>
<gene>
    <name evidence="2" type="ORF">X943_000717</name>
</gene>
<accession>A0AAD9GJA4</accession>
<reference evidence="2" key="1">
    <citation type="journal article" date="2014" name="Nucleic Acids Res.">
        <title>The evolutionary dynamics of variant antigen genes in Babesia reveal a history of genomic innovation underlying host-parasite interaction.</title>
        <authorList>
            <person name="Jackson A.P."/>
            <person name="Otto T.D."/>
            <person name="Darby A."/>
            <person name="Ramaprasad A."/>
            <person name="Xia D."/>
            <person name="Echaide I.E."/>
            <person name="Farber M."/>
            <person name="Gahlot S."/>
            <person name="Gamble J."/>
            <person name="Gupta D."/>
            <person name="Gupta Y."/>
            <person name="Jackson L."/>
            <person name="Malandrin L."/>
            <person name="Malas T.B."/>
            <person name="Moussa E."/>
            <person name="Nair M."/>
            <person name="Reid A.J."/>
            <person name="Sanders M."/>
            <person name="Sharma J."/>
            <person name="Tracey A."/>
            <person name="Quail M.A."/>
            <person name="Weir W."/>
            <person name="Wastling J.M."/>
            <person name="Hall N."/>
            <person name="Willadsen P."/>
            <person name="Lingelbach K."/>
            <person name="Shiels B."/>
            <person name="Tait A."/>
            <person name="Berriman M."/>
            <person name="Allred D.R."/>
            <person name="Pain A."/>
        </authorList>
    </citation>
    <scope>NUCLEOTIDE SEQUENCE</scope>
    <source>
        <strain evidence="2">1802A</strain>
    </source>
</reference>
<name>A0AAD9GJA4_BABDI</name>
<proteinExistence type="predicted"/>
<evidence type="ECO:0000313" key="2">
    <source>
        <dbReference type="EMBL" id="KAK1939521.1"/>
    </source>
</evidence>
<feature type="signal peptide" evidence="1">
    <location>
        <begin position="1"/>
        <end position="27"/>
    </location>
</feature>
<dbReference type="AlphaFoldDB" id="A0AAD9GJA4"/>
<reference evidence="2" key="2">
    <citation type="submission" date="2021-05" db="EMBL/GenBank/DDBJ databases">
        <authorList>
            <person name="Pain A."/>
        </authorList>
    </citation>
    <scope>NUCLEOTIDE SEQUENCE</scope>
    <source>
        <strain evidence="2">1802A</strain>
    </source>
</reference>
<keyword evidence="3" id="KW-1185">Reference proteome</keyword>
<dbReference type="Proteomes" id="UP001195914">
    <property type="component" value="Unassembled WGS sequence"/>
</dbReference>
<feature type="chain" id="PRO_5042205270" evidence="1">
    <location>
        <begin position="28"/>
        <end position="225"/>
    </location>
</feature>
<sequence>MKFLGILRASGLCLLAIGFHSPRGVFCSNLEVNPSNESSSVDVSENSGNLMDSTVESSSASSAPAPKSALVFESSEWDDSMLASTVLFLEEFCEASTVKRFSGVFSEKDFEKLSYICGNISFTLLSITDHFTPKYCPGIVGGKEIDMNMYEDILKPEKMDVYADWLVKNIPQIRQALQDMHRQGMPLTSEQAKTDTKVGPLRYGFVSKNFGWRSMSVCWLSGSTI</sequence>